<organism evidence="1 2">
    <name type="scientific">Pyricularia oryzae</name>
    <name type="common">Rice blast fungus</name>
    <name type="synonym">Magnaporthe oryzae</name>
    <dbReference type="NCBI Taxonomy" id="318829"/>
    <lineage>
        <taxon>Eukaryota</taxon>
        <taxon>Fungi</taxon>
        <taxon>Dikarya</taxon>
        <taxon>Ascomycota</taxon>
        <taxon>Pezizomycotina</taxon>
        <taxon>Sordariomycetes</taxon>
        <taxon>Sordariomycetidae</taxon>
        <taxon>Magnaporthales</taxon>
        <taxon>Pyriculariaceae</taxon>
        <taxon>Pyricularia</taxon>
    </lineage>
</organism>
<evidence type="ECO:0000313" key="2">
    <source>
        <dbReference type="Proteomes" id="UP000294847"/>
    </source>
</evidence>
<sequence length="179" mass="20869">MEYNIILDNLKSKFAILNISNIFIKKTIIPPFGFITPISISAFFDCCTAVAKNWTTLLKHISLPKTISNLNPRIPIVFIIMDHIINRGLYLFSKFAWVKFFRFIKSVENIIKNERRLDFVKRTPGYGNANIVANIYMRFYCCFKKMVYKYKRKTKRWIQLAGPSPLLLLAFSTIANSII</sequence>
<dbReference type="AlphaFoldDB" id="A0A4P7N549"/>
<dbReference type="Proteomes" id="UP000294847">
    <property type="component" value="Chromosome 2"/>
</dbReference>
<dbReference type="EMBL" id="CP034205">
    <property type="protein sequence ID" value="QBZ57648.1"/>
    <property type="molecule type" value="Genomic_DNA"/>
</dbReference>
<protein>
    <submittedName>
        <fullName evidence="1">Uncharacterized protein</fullName>
    </submittedName>
</protein>
<accession>A0A4P7N549</accession>
<reference evidence="1 2" key="1">
    <citation type="journal article" date="2019" name="Mol. Biol. Evol.">
        <title>Blast fungal genomes show frequent chromosomal changes, gene gains and losses, and effector gene turnover.</title>
        <authorList>
            <person name="Gomez Luciano L.B."/>
            <person name="Jason Tsai I."/>
            <person name="Chuma I."/>
            <person name="Tosa Y."/>
            <person name="Chen Y.H."/>
            <person name="Li J.Y."/>
            <person name="Li M.Y."/>
            <person name="Jade Lu M.Y."/>
            <person name="Nakayashiki H."/>
            <person name="Li W.H."/>
        </authorList>
    </citation>
    <scope>NUCLEOTIDE SEQUENCE [LARGE SCALE GENOMIC DNA]</scope>
    <source>
        <strain evidence="1">MZ5-1-6</strain>
    </source>
</reference>
<gene>
    <name evidence="1" type="ORF">PoMZ_02582</name>
</gene>
<proteinExistence type="predicted"/>
<evidence type="ECO:0000313" key="1">
    <source>
        <dbReference type="EMBL" id="QBZ57648.1"/>
    </source>
</evidence>
<name>A0A4P7N549_PYROR</name>